<dbReference type="InterPro" id="IPR043129">
    <property type="entry name" value="ATPase_NBD"/>
</dbReference>
<dbReference type="GO" id="GO:0140662">
    <property type="term" value="F:ATP-dependent protein folding chaperone"/>
    <property type="evidence" value="ECO:0007669"/>
    <property type="project" value="InterPro"/>
</dbReference>
<dbReference type="CDD" id="cd10229">
    <property type="entry name" value="ASKHA_NBD_HSP70_HSPA12"/>
    <property type="match status" value="1"/>
</dbReference>
<dbReference type="PANTHER" id="PTHR14187">
    <property type="entry name" value="ALPHA KINASE/ELONGATION FACTOR 2 KINASE"/>
    <property type="match status" value="1"/>
</dbReference>
<dbReference type="OrthoDB" id="3405531at2"/>
<evidence type="ECO:0000313" key="5">
    <source>
        <dbReference type="Proteomes" id="UP000320580"/>
    </source>
</evidence>
<keyword evidence="3" id="KW-0143">Chaperone</keyword>
<dbReference type="RefSeq" id="WP_146481203.1">
    <property type="nucleotide sequence ID" value="NZ_CP042266.1"/>
</dbReference>
<gene>
    <name evidence="4" type="ORF">FQU76_16770</name>
</gene>
<keyword evidence="2" id="KW-0067">ATP-binding</keyword>
<dbReference type="EMBL" id="CP042266">
    <property type="protein sequence ID" value="QDY77881.1"/>
    <property type="molecule type" value="Genomic_DNA"/>
</dbReference>
<protein>
    <submittedName>
        <fullName evidence="4">Hsp70 family protein</fullName>
    </submittedName>
</protein>
<dbReference type="Proteomes" id="UP000320580">
    <property type="component" value="Chromosome"/>
</dbReference>
<dbReference type="InterPro" id="IPR013126">
    <property type="entry name" value="Hsp_70_fam"/>
</dbReference>
<dbReference type="PANTHER" id="PTHR14187:SF5">
    <property type="entry name" value="HEAT SHOCK 70 KDA PROTEIN 12A"/>
    <property type="match status" value="1"/>
</dbReference>
<keyword evidence="5" id="KW-1185">Reference proteome</keyword>
<evidence type="ECO:0000256" key="3">
    <source>
        <dbReference type="ARBA" id="ARBA00023186"/>
    </source>
</evidence>
<reference evidence="4 5" key="1">
    <citation type="submission" date="2019-07" db="EMBL/GenBank/DDBJ databases">
        <authorList>
            <person name="Zhu P."/>
        </authorList>
    </citation>
    <scope>NUCLEOTIDE SEQUENCE [LARGE SCALE GENOMIC DNA]</scope>
    <source>
        <strain evidence="4 5">SSL-25</strain>
    </source>
</reference>
<dbReference type="SUPFAM" id="SSF53067">
    <property type="entry name" value="Actin-like ATPase domain"/>
    <property type="match status" value="2"/>
</dbReference>
<dbReference type="AlphaFoldDB" id="A0A5B8JD54"/>
<evidence type="ECO:0000313" key="4">
    <source>
        <dbReference type="EMBL" id="QDY77881.1"/>
    </source>
</evidence>
<evidence type="ECO:0000256" key="1">
    <source>
        <dbReference type="ARBA" id="ARBA00022741"/>
    </source>
</evidence>
<dbReference type="KEGG" id="sqz:FQU76_16770"/>
<dbReference type="Gene3D" id="3.90.640.10">
    <property type="entry name" value="Actin, Chain A, domain 4"/>
    <property type="match status" value="1"/>
</dbReference>
<keyword evidence="1" id="KW-0547">Nucleotide-binding</keyword>
<name>A0A5B8JD54_9ACTN</name>
<accession>A0A5B8JD54</accession>
<dbReference type="Pfam" id="PF00012">
    <property type="entry name" value="HSP70"/>
    <property type="match status" value="1"/>
</dbReference>
<sequence>MGKSAVRDPFVPKIVVAIDFGTHGSGFAWATVSDLQDLAKHRSIVYKDFTAQGGSNSYPKDLTTVLVDVHGEAVAFGFEARRRWQAESRGNPNGFGYAARFKMALRADAPPADVPRFLGSLAGADHTVVRKLIAAYLRRLYTTALQEIEATSFGGIGFSAQHIRWCITVPAIWTDSEKRAMRDAAKAAGIPSDEERLLLVSEPEAAAVYCALTSGTLLEPDRPEGRLSVETPGSRFMVVDCGGGTVDITSYQIRPEGVGDDRLAEIGIADGGRLGSAYINQHFVDEVLGDRFGDEELKALLVSHPQEIAALEDRWEGWKVGLHSETGPDGTPVFTMPCDIEVPGRLWEALSQPTRERLTELAYGEPYHLVILPHEIAALHESVVGRILETIEGQRRIVLDNGPVKGVDQIIMVGGFARSTYLRDRIAQRFGGKVTVIMPQDPAVAVLGGAVHFAYDPAVIRGRRSKFTYGFECAMSYREGTDPEGLHFRDELGDDMCNDRFHVMVKRGAQVTVGEVVKATIRVQSSSVVFDLGLFATYSDDPQYINEAGCERVGTVTADTSGSVKVPFPKRYLDIYYTFGGTEIAIETQDRTSGVRRKATIEFTELHGRRGRDRTGG</sequence>
<proteinExistence type="predicted"/>
<dbReference type="Gene3D" id="3.30.420.40">
    <property type="match status" value="2"/>
</dbReference>
<dbReference type="GO" id="GO:0005524">
    <property type="term" value="F:ATP binding"/>
    <property type="evidence" value="ECO:0007669"/>
    <property type="project" value="UniProtKB-KW"/>
</dbReference>
<organism evidence="4 5">
    <name type="scientific">Streptomyces qinzhouensis</name>
    <dbReference type="NCBI Taxonomy" id="2599401"/>
    <lineage>
        <taxon>Bacteria</taxon>
        <taxon>Bacillati</taxon>
        <taxon>Actinomycetota</taxon>
        <taxon>Actinomycetes</taxon>
        <taxon>Kitasatosporales</taxon>
        <taxon>Streptomycetaceae</taxon>
        <taxon>Streptomyces</taxon>
    </lineage>
</organism>
<evidence type="ECO:0000256" key="2">
    <source>
        <dbReference type="ARBA" id="ARBA00022840"/>
    </source>
</evidence>